<protein>
    <submittedName>
        <fullName evidence="1">Uncharacterized protein</fullName>
    </submittedName>
</protein>
<dbReference type="EMBL" id="BARV01003929">
    <property type="protein sequence ID" value="GAI13530.1"/>
    <property type="molecule type" value="Genomic_DNA"/>
</dbReference>
<name>X1MFS1_9ZZZZ</name>
<organism evidence="1">
    <name type="scientific">marine sediment metagenome</name>
    <dbReference type="NCBI Taxonomy" id="412755"/>
    <lineage>
        <taxon>unclassified sequences</taxon>
        <taxon>metagenomes</taxon>
        <taxon>ecological metagenomes</taxon>
    </lineage>
</organism>
<accession>X1MFS1</accession>
<sequence length="88" mass="9507">MNNNTGIAFLALFGLIAVGAVAAIVVASRGMGNQPAQPGQPVYGVALEPQTPQAAPVLYENEERWELRRGPDRLIEEIVIHRTVTRDA</sequence>
<gene>
    <name evidence="1" type="ORF">S06H3_09071</name>
</gene>
<comment type="caution">
    <text evidence="1">The sequence shown here is derived from an EMBL/GenBank/DDBJ whole genome shotgun (WGS) entry which is preliminary data.</text>
</comment>
<evidence type="ECO:0000313" key="1">
    <source>
        <dbReference type="EMBL" id="GAI13530.1"/>
    </source>
</evidence>
<dbReference type="AlphaFoldDB" id="X1MFS1"/>
<proteinExistence type="predicted"/>
<reference evidence="1" key="1">
    <citation type="journal article" date="2014" name="Front. Microbiol.">
        <title>High frequency of phylogenetically diverse reductive dehalogenase-homologous genes in deep subseafloor sedimentary metagenomes.</title>
        <authorList>
            <person name="Kawai M."/>
            <person name="Futagami T."/>
            <person name="Toyoda A."/>
            <person name="Takaki Y."/>
            <person name="Nishi S."/>
            <person name="Hori S."/>
            <person name="Arai W."/>
            <person name="Tsubouchi T."/>
            <person name="Morono Y."/>
            <person name="Uchiyama I."/>
            <person name="Ito T."/>
            <person name="Fujiyama A."/>
            <person name="Inagaki F."/>
            <person name="Takami H."/>
        </authorList>
    </citation>
    <scope>NUCLEOTIDE SEQUENCE</scope>
    <source>
        <strain evidence="1">Expedition CK06-06</strain>
    </source>
</reference>